<comment type="similarity">
    <text evidence="1">Belongs to the YciI family.</text>
</comment>
<dbReference type="KEGG" id="ent:Ent638_1877"/>
<dbReference type="PANTHER" id="PTHR37828:SF1">
    <property type="entry name" value="YCII-RELATED DOMAIN-CONTAINING PROTEIN"/>
    <property type="match status" value="1"/>
</dbReference>
<dbReference type="SUPFAM" id="SSF54909">
    <property type="entry name" value="Dimeric alpha+beta barrel"/>
    <property type="match status" value="1"/>
</dbReference>
<dbReference type="InterPro" id="IPR005545">
    <property type="entry name" value="YCII"/>
</dbReference>
<protein>
    <recommendedName>
        <fullName evidence="2">YCII-related domain-containing protein</fullName>
    </recommendedName>
</protein>
<dbReference type="PANTHER" id="PTHR37828">
    <property type="entry name" value="GSR2449 PROTEIN"/>
    <property type="match status" value="1"/>
</dbReference>
<dbReference type="EMBL" id="CP000653">
    <property type="protein sequence ID" value="ABP60554.1"/>
    <property type="molecule type" value="Genomic_DNA"/>
</dbReference>
<dbReference type="RefSeq" id="WP_012017269.1">
    <property type="nucleotide sequence ID" value="NC_009436.1"/>
</dbReference>
<feature type="domain" description="YCII-related" evidence="2">
    <location>
        <begin position="9"/>
        <end position="83"/>
    </location>
</feature>
<keyword evidence="4" id="KW-1185">Reference proteome</keyword>
<evidence type="ECO:0000313" key="4">
    <source>
        <dbReference type="Proteomes" id="UP000000230"/>
    </source>
</evidence>
<gene>
    <name evidence="3" type="ordered locus">Ent638_1877</name>
</gene>
<accession>A0A9J9KYH3</accession>
<evidence type="ECO:0000313" key="3">
    <source>
        <dbReference type="EMBL" id="ABP60554.1"/>
    </source>
</evidence>
<dbReference type="Gene3D" id="3.30.70.1060">
    <property type="entry name" value="Dimeric alpha+beta barrel"/>
    <property type="match status" value="1"/>
</dbReference>
<name>A0A9J9KYH3_ENT38</name>
<dbReference type="AlphaFoldDB" id="A0A9J9KYH3"/>
<dbReference type="OrthoDB" id="9814407at2"/>
<organism evidence="3 4">
    <name type="scientific">Enterobacter sp. (strain 638)</name>
    <dbReference type="NCBI Taxonomy" id="399742"/>
    <lineage>
        <taxon>Bacteria</taxon>
        <taxon>Pseudomonadati</taxon>
        <taxon>Pseudomonadota</taxon>
        <taxon>Gammaproteobacteria</taxon>
        <taxon>Enterobacterales</taxon>
        <taxon>Enterobacteriaceae</taxon>
        <taxon>Enterobacter</taxon>
    </lineage>
</organism>
<dbReference type="Proteomes" id="UP000000230">
    <property type="component" value="Chromosome"/>
</dbReference>
<dbReference type="InterPro" id="IPR011008">
    <property type="entry name" value="Dimeric_a/b-barrel"/>
</dbReference>
<evidence type="ECO:0000259" key="2">
    <source>
        <dbReference type="Pfam" id="PF03795"/>
    </source>
</evidence>
<evidence type="ECO:0000256" key="1">
    <source>
        <dbReference type="ARBA" id="ARBA00007689"/>
    </source>
</evidence>
<sequence>MYLINIAVNEDISPDQHEALFMHHVSWFQQYFDAGKFVLIGPYSDRERAGVIIAQAVNREELETILREDAYYPNLAKYEIREFTPKMVGSWQ</sequence>
<dbReference type="Pfam" id="PF03795">
    <property type="entry name" value="YCII"/>
    <property type="match status" value="1"/>
</dbReference>
<reference evidence="4" key="1">
    <citation type="journal article" date="2010" name="PLoS Genet.">
        <title>Genome sequence of the plant growth promoting endophytic bacterium Enterobacter sp. 638.</title>
        <authorList>
            <person name="Taghavi S."/>
            <person name="van der Lelie D."/>
            <person name="Hoffman A."/>
            <person name="Zhang Y.B."/>
            <person name="Walla M.D."/>
            <person name="Vangronsveld J."/>
            <person name="Newman L."/>
            <person name="Monchy S."/>
        </authorList>
    </citation>
    <scope>NUCLEOTIDE SEQUENCE [LARGE SCALE GENOMIC DNA]</scope>
    <source>
        <strain evidence="4">638</strain>
    </source>
</reference>
<proteinExistence type="inferred from homology"/>